<dbReference type="AlphaFoldDB" id="A0A6A5V3L1"/>
<name>A0A6A5V3L1_9PLEO</name>
<dbReference type="Proteomes" id="UP000800036">
    <property type="component" value="Unassembled WGS sequence"/>
</dbReference>
<evidence type="ECO:0000313" key="1">
    <source>
        <dbReference type="EMBL" id="KAF1971841.1"/>
    </source>
</evidence>
<reference evidence="1" key="1">
    <citation type="journal article" date="2020" name="Stud. Mycol.">
        <title>101 Dothideomycetes genomes: a test case for predicting lifestyles and emergence of pathogens.</title>
        <authorList>
            <person name="Haridas S."/>
            <person name="Albert R."/>
            <person name="Binder M."/>
            <person name="Bloem J."/>
            <person name="Labutti K."/>
            <person name="Salamov A."/>
            <person name="Andreopoulos B."/>
            <person name="Baker S."/>
            <person name="Barry K."/>
            <person name="Bills G."/>
            <person name="Bluhm B."/>
            <person name="Cannon C."/>
            <person name="Castanera R."/>
            <person name="Culley D."/>
            <person name="Daum C."/>
            <person name="Ezra D."/>
            <person name="Gonzalez J."/>
            <person name="Henrissat B."/>
            <person name="Kuo A."/>
            <person name="Liang C."/>
            <person name="Lipzen A."/>
            <person name="Lutzoni F."/>
            <person name="Magnuson J."/>
            <person name="Mondo S."/>
            <person name="Nolan M."/>
            <person name="Ohm R."/>
            <person name="Pangilinan J."/>
            <person name="Park H.-J."/>
            <person name="Ramirez L."/>
            <person name="Alfaro M."/>
            <person name="Sun H."/>
            <person name="Tritt A."/>
            <person name="Yoshinaga Y."/>
            <person name="Zwiers L.-H."/>
            <person name="Turgeon B."/>
            <person name="Goodwin S."/>
            <person name="Spatafora J."/>
            <person name="Crous P."/>
            <person name="Grigoriev I."/>
        </authorList>
    </citation>
    <scope>NUCLEOTIDE SEQUENCE</scope>
    <source>
        <strain evidence="1">CBS 107.79</strain>
    </source>
</reference>
<keyword evidence="2" id="KW-1185">Reference proteome</keyword>
<protein>
    <submittedName>
        <fullName evidence="1">Uncharacterized protein</fullName>
    </submittedName>
</protein>
<accession>A0A6A5V3L1</accession>
<sequence length="368" mass="41874">MLSYPPQLGLTEKMSDEFWETFAALQLGTNPTLCVPARRQASDHAKALQICADMTKKLQEREHLTTVGENLEPDEQPFRFLDLPVELRLMVYRRIQSHTHCHRILLKDRNILCRRLKDTLNDEINVLNGEGLSRAELGRIHRVMEILSGPGFHGSEFVLDTHEMNGEEQTRWEWVDLLIPEAPTQLLATCCLINREATSIISPKRKDVADLRPSIRSSSAFAVAALTSSTGLLTAVVDCYVFNRMRCDCGPKTTWCRSLHPFESLSTEEMYWVRRIIAFIFRKQNFPLDPGSSAPPLEDIPSIAIDVEVECPDDPMGFLAHGLVLEKLQTRFRDRSIEKLVPHRLYRLSLGFGFSSCWSSLTSARHLA</sequence>
<organism evidence="1 2">
    <name type="scientific">Bimuria novae-zelandiae CBS 107.79</name>
    <dbReference type="NCBI Taxonomy" id="1447943"/>
    <lineage>
        <taxon>Eukaryota</taxon>
        <taxon>Fungi</taxon>
        <taxon>Dikarya</taxon>
        <taxon>Ascomycota</taxon>
        <taxon>Pezizomycotina</taxon>
        <taxon>Dothideomycetes</taxon>
        <taxon>Pleosporomycetidae</taxon>
        <taxon>Pleosporales</taxon>
        <taxon>Massarineae</taxon>
        <taxon>Didymosphaeriaceae</taxon>
        <taxon>Bimuria</taxon>
    </lineage>
</organism>
<gene>
    <name evidence="1" type="ORF">BU23DRAFT_600066</name>
</gene>
<evidence type="ECO:0000313" key="2">
    <source>
        <dbReference type="Proteomes" id="UP000800036"/>
    </source>
</evidence>
<dbReference type="EMBL" id="ML976691">
    <property type="protein sequence ID" value="KAF1971841.1"/>
    <property type="molecule type" value="Genomic_DNA"/>
</dbReference>
<proteinExistence type="predicted"/>